<sequence length="242" mass="26815">MENNALIQYGSTQDSRTFHAVRQTEQICAWTVLGIGGFLLLVLIANVLGSFFKHGIGEAILALLLVGVVLCLVFVGVTKLLELLVFKPWKAVRYSACAKRMAAEAQQNGLRPVAAHQWTWPQPGVLALDRQNNALFACVWGNGYERLLLSPREVIGVKVERESEIHTDTKHGGSFAIFSSGGWGYQFGSRSKSKSVTIERAFLEIHYQREGAAAPGWVAVPYGEERREADSMAVAIQQWQRQ</sequence>
<proteinExistence type="predicted"/>
<gene>
    <name evidence="2" type="ORF">QB898_09050</name>
</gene>
<keyword evidence="1" id="KW-0812">Transmembrane</keyword>
<feature type="transmembrane region" description="Helical" evidence="1">
    <location>
        <begin position="27"/>
        <end position="48"/>
    </location>
</feature>
<protein>
    <submittedName>
        <fullName evidence="2">Uncharacterized protein</fullName>
    </submittedName>
</protein>
<reference evidence="2 3" key="1">
    <citation type="submission" date="2023-04" db="EMBL/GenBank/DDBJ databases">
        <title>Ottowia paracancer sp. nov., isolated from human stomach.</title>
        <authorList>
            <person name="Song Y."/>
        </authorList>
    </citation>
    <scope>NUCLEOTIDE SEQUENCE [LARGE SCALE GENOMIC DNA]</scope>
    <source>
        <strain evidence="2 3">10c7w1</strain>
    </source>
</reference>
<keyword evidence="3" id="KW-1185">Reference proteome</keyword>
<dbReference type="EMBL" id="JARVII010000018">
    <property type="protein sequence ID" value="MDG9699852.1"/>
    <property type="molecule type" value="Genomic_DNA"/>
</dbReference>
<comment type="caution">
    <text evidence="2">The sequence shown here is derived from an EMBL/GenBank/DDBJ whole genome shotgun (WGS) entry which is preliminary data.</text>
</comment>
<keyword evidence="1" id="KW-1133">Transmembrane helix</keyword>
<keyword evidence="1" id="KW-0472">Membrane</keyword>
<evidence type="ECO:0000313" key="3">
    <source>
        <dbReference type="Proteomes" id="UP001237156"/>
    </source>
</evidence>
<accession>A0AAW6RPD4</accession>
<dbReference type="RefSeq" id="WP_279524679.1">
    <property type="nucleotide sequence ID" value="NZ_JARVII010000018.1"/>
</dbReference>
<organism evidence="2 3">
    <name type="scientific">Ottowia cancrivicina</name>
    <dbReference type="NCBI Taxonomy" id="3040346"/>
    <lineage>
        <taxon>Bacteria</taxon>
        <taxon>Pseudomonadati</taxon>
        <taxon>Pseudomonadota</taxon>
        <taxon>Betaproteobacteria</taxon>
        <taxon>Burkholderiales</taxon>
        <taxon>Comamonadaceae</taxon>
        <taxon>Ottowia</taxon>
    </lineage>
</organism>
<evidence type="ECO:0000313" key="2">
    <source>
        <dbReference type="EMBL" id="MDG9699852.1"/>
    </source>
</evidence>
<feature type="transmembrane region" description="Helical" evidence="1">
    <location>
        <begin position="60"/>
        <end position="81"/>
    </location>
</feature>
<dbReference type="Proteomes" id="UP001237156">
    <property type="component" value="Unassembled WGS sequence"/>
</dbReference>
<dbReference type="AlphaFoldDB" id="A0AAW6RPD4"/>
<name>A0AAW6RPD4_9BURK</name>
<evidence type="ECO:0000256" key="1">
    <source>
        <dbReference type="SAM" id="Phobius"/>
    </source>
</evidence>